<accession>A0A9X2L8M0</accession>
<evidence type="ECO:0000256" key="1">
    <source>
        <dbReference type="ARBA" id="ARBA00023002"/>
    </source>
</evidence>
<dbReference type="RefSeq" id="WP_256618996.1">
    <property type="nucleotide sequence ID" value="NZ_JANIBC010000003.1"/>
</dbReference>
<keyword evidence="1" id="KW-0560">Oxidoreductase</keyword>
<dbReference type="GO" id="GO:0005886">
    <property type="term" value="C:plasma membrane"/>
    <property type="evidence" value="ECO:0007669"/>
    <property type="project" value="TreeGrafter"/>
</dbReference>
<dbReference type="EMBL" id="JANIBC010000003">
    <property type="protein sequence ID" value="MCQ8185134.1"/>
    <property type="molecule type" value="Genomic_DNA"/>
</dbReference>
<dbReference type="Pfam" id="PF03807">
    <property type="entry name" value="F420_oxidored"/>
    <property type="match status" value="1"/>
</dbReference>
<dbReference type="Proteomes" id="UP001142610">
    <property type="component" value="Unassembled WGS sequence"/>
</dbReference>
<keyword evidence="4" id="KW-1185">Reference proteome</keyword>
<dbReference type="PANTHER" id="PTHR14239:SF0">
    <property type="entry name" value="F420-DEPENDENT NADP REDUCTASE"/>
    <property type="match status" value="1"/>
</dbReference>
<organism evidence="3 4">
    <name type="scientific">Parvularcula maris</name>
    <dbReference type="NCBI Taxonomy" id="2965077"/>
    <lineage>
        <taxon>Bacteria</taxon>
        <taxon>Pseudomonadati</taxon>
        <taxon>Pseudomonadota</taxon>
        <taxon>Alphaproteobacteria</taxon>
        <taxon>Parvularculales</taxon>
        <taxon>Parvularculaceae</taxon>
        <taxon>Parvularcula</taxon>
    </lineage>
</organism>
<dbReference type="InterPro" id="IPR036291">
    <property type="entry name" value="NAD(P)-bd_dom_sf"/>
</dbReference>
<dbReference type="PANTHER" id="PTHR14239">
    <property type="entry name" value="DUDULIN-RELATED"/>
    <property type="match status" value="1"/>
</dbReference>
<dbReference type="InterPro" id="IPR028939">
    <property type="entry name" value="P5C_Rdtase_cat_N"/>
</dbReference>
<evidence type="ECO:0000313" key="4">
    <source>
        <dbReference type="Proteomes" id="UP001142610"/>
    </source>
</evidence>
<gene>
    <name evidence="3" type="ORF">NOG11_06985</name>
</gene>
<protein>
    <submittedName>
        <fullName evidence="3">NAD(P)-binding domain-containing protein</fullName>
    </submittedName>
</protein>
<dbReference type="GO" id="GO:0015677">
    <property type="term" value="P:copper ion import"/>
    <property type="evidence" value="ECO:0007669"/>
    <property type="project" value="TreeGrafter"/>
</dbReference>
<feature type="domain" description="Pyrroline-5-carboxylate reductase catalytic N-terminal" evidence="2">
    <location>
        <begin position="3"/>
        <end position="90"/>
    </location>
</feature>
<proteinExistence type="predicted"/>
<evidence type="ECO:0000259" key="2">
    <source>
        <dbReference type="Pfam" id="PF03807"/>
    </source>
</evidence>
<name>A0A9X2L8M0_9PROT</name>
<dbReference type="GO" id="GO:0008823">
    <property type="term" value="F:cupric reductase (NADH) activity"/>
    <property type="evidence" value="ECO:0007669"/>
    <property type="project" value="TreeGrafter"/>
</dbReference>
<dbReference type="SUPFAM" id="SSF51735">
    <property type="entry name" value="NAD(P)-binding Rossmann-fold domains"/>
    <property type="match status" value="1"/>
</dbReference>
<reference evidence="3" key="1">
    <citation type="submission" date="2022-07" db="EMBL/GenBank/DDBJ databases">
        <title>Parvularcula maris sp. nov., an algicidal bacterium isolated from seawater.</title>
        <authorList>
            <person name="Li F."/>
        </authorList>
    </citation>
    <scope>NUCLEOTIDE SEQUENCE</scope>
    <source>
        <strain evidence="3">BGMRC 0090</strain>
    </source>
</reference>
<dbReference type="AlphaFoldDB" id="A0A9X2L8M0"/>
<evidence type="ECO:0000313" key="3">
    <source>
        <dbReference type="EMBL" id="MCQ8185134.1"/>
    </source>
</evidence>
<sequence length="206" mass="22209">MHIAIIGAGQIGRALGHVWYRAGHSVSYLLREESLAKHQDIDWAERTVLSAEAARRADITVLAVPWSEVDAASQTLGSGYSGVLVDVTNPVAADLSGLDFKGSASGAAYLKEKLPRARIVKAFNQTGAENLADADYTGGRPVSFVCSSDEAAASAVRQLSEDLGFDTVVVRGLEHSRQLEEMAWLWISLAIKQGHGRDFAYALVRR</sequence>
<dbReference type="GO" id="GO:0052851">
    <property type="term" value="F:ferric-chelate reductase (NADPH) activity"/>
    <property type="evidence" value="ECO:0007669"/>
    <property type="project" value="TreeGrafter"/>
</dbReference>
<dbReference type="Gene3D" id="3.40.50.720">
    <property type="entry name" value="NAD(P)-binding Rossmann-like Domain"/>
    <property type="match status" value="1"/>
</dbReference>
<dbReference type="InterPro" id="IPR051267">
    <property type="entry name" value="STEAP_metalloreductase"/>
</dbReference>
<comment type="caution">
    <text evidence="3">The sequence shown here is derived from an EMBL/GenBank/DDBJ whole genome shotgun (WGS) entry which is preliminary data.</text>
</comment>